<keyword evidence="8" id="KW-0378">Hydrolase</keyword>
<dbReference type="InterPro" id="IPR050439">
    <property type="entry name" value="ADAMTS_ADAMTS-like"/>
</dbReference>
<comment type="caution">
    <text evidence="18">The sequence shown here is derived from an EMBL/GenBank/DDBJ whole genome shotgun (WGS) entry which is preliminary data.</text>
</comment>
<evidence type="ECO:0000256" key="3">
    <source>
        <dbReference type="ARBA" id="ARBA00022530"/>
    </source>
</evidence>
<evidence type="ECO:0000256" key="11">
    <source>
        <dbReference type="ARBA" id="ARBA00023157"/>
    </source>
</evidence>
<sequence>MARVSSPGGGQSRSGNEQTRAMIQSQEKPSDQSSSCYTIHTLDSSNYTPKSSTLGLRVIVLLLIFSISTYLIVRFTTKPNQRASPINNTVLETITPAVRFDYNQEPNELVPQTSEYVRLYKLPPPLDNDDINEKYVHHRFSIHHYYNTGVFRPPKSKLWDPHPQYIFHAFNKRFHLVLNQISKKHSFLIPGFKVTTHSGNDRESWVTRDNEKNDDSFEGCFYNGYVLGDIESSVAVSLCSGMTGHIRTSDGSYFIEPRAVNSPEHEIYQIRGPQRNAPPMPSTRNTSTLQITNEPYYSDEDYDSEEEVLKTRSKRSLSTERYVELTVVTDQTMSSYHGDNLKHYVLTLLSIVALVYRDASIGNPVNIVLVNFHVLTDTDFSGANSANKTHGTSASEMLRNFCKWQKEHNHPDDRHALHHDTALLLTRETICRNPWVGKCDTLGLAELGTMCDHYASCAIVQDNGLSAAFTIAHELGHVLNMPHDDDYKCQSFVDRSIANGDRDESSSSEDTRTRNLDKTSIQHYVMSRMLDHNTYPWAWSRCSRHFLTEFLDAGHGYCLEDKPDSNLLYNDDENSVDDDALSGSSVQQPGEIFSEHKQCELVFGPNSQLCSYMPPCRRLWCTNHGGPESEESEGCRTQHMPWADGTRCGSNKWCQRGQCVLKDLEKLKIINGGWGSWQDYGECSRECGGGVRKSFRECDNPKPRNGGKYCVGPRVKYESCNTHECANTSISFDFRASQCAAFNGDNFNINGLPEDVTWVPKYNGISPKDMCKLFCRVHGSSSYYLLKEKVIDGTPCGIDTFDVCVNGACLPAGCDRRLHSSKTLDICGVCGGDGSTCTTSQGSYNSTKYGYNAVVTIPSGASNIDIRQRSYDNSARDDNYLALLDPITSEYVLNGHFVVSMFRKTIHYGGSVLEYSGSDQIVERINSSSRPLKRDLEIRILSVGKLKPPDIVFQYVISSENVTEHDSFEWIPKIEGSTTCTTVCNGTTIPYVYECVRKSNSRITVVQSSYCDNIRIPPHDPKPCNTHCTLAYRLVCPESCSRNHTTECTRTVHATNTTQKISESYCVKSGITKPHPPDCLSECRNKPPKWRFTQWSECGVRGSNIIRCGTSPNVTGHQIRNVWCQRFNWRSLVDSSVDNYEVVDDRECIQDKPINRRNCRMSEQPNTICGEWKIDQWSPCSTTCGPGRTRALYACMLLGRSTSQILPPDYCVHVPKPIVERPCEVIPCARYTNTNWSECDCERNTQTRNITCMVNNSPSPNTSVCERLNVQKPEYSRECTESCKYKISNWSDDCRLYNSKVYRYRTVSCDFPVCTGPKPNSMQECGEWVFESSWSGCNGSCSVGVETRNVACYLRGIRVNESACAGVVGGKPISERKCYHNCVNGKNSARSLRMGGRGEEGYGGVAKTTPPYYVYNIQPFVPVNDSYVWVAGPWGKCGRVRDNSCVGEFIKKRQVKCVHESRRSTSVPTSYCLSPISPDTSNCTEQEIKQVPGCNYWRLSEWTNCTIPVNKVENCEESKNILQGVKKRIVECVVDTSNEVVEDQECSESKPEEIEACAIRYTTLLYAQACDISYKWKLGNWSNCVVETGKCGKGRKSRHVACVRVWNNRETNVSEHYCTKRKNKRGMKSRAPKQNKECTKPCKDNIKYPHFKWISSSWSNCSRSCGGYGLSSRRVRCHRTNKHGWTDPEPLPHAIASVNNSNYCPPPKPKEYDYCMVSESCDDMPPPPNYRWDTTEWTKCNCPNTTELTRSYSVEKRKVFCTQINTGSKVPAKYCANFTKPPRKQKCECNVFRTCAEMRDALSKNFMQVIDKQYTLLVGGTSVNIYCHGMTDLDNKPKEYLTVNEDNNFSEIYDKRLIRPETCPRNGTRMTSCECVMDRNRRVGHTTFRRLRLNVTNLQIDVDDFTFAVSSQDLISYATGGDCYSSSMICPQGRFAIDLRTTGLAVSSLTSWSTTGHRSTMRVVRKNFGGNSVSQYIQGATRLNVPSCLDTHMTYISIFTRNAELTSFFKNLSIKL</sequence>
<evidence type="ECO:0000256" key="15">
    <source>
        <dbReference type="SAM" id="Phobius"/>
    </source>
</evidence>
<evidence type="ECO:0000256" key="4">
    <source>
        <dbReference type="ARBA" id="ARBA00022670"/>
    </source>
</evidence>
<dbReference type="InterPro" id="IPR041645">
    <property type="entry name" value="ADAMTS_CR_2"/>
</dbReference>
<comment type="subcellular location">
    <subcellularLocation>
        <location evidence="1">Secreted</location>
        <location evidence="1">Extracellular space</location>
        <location evidence="1">Extracellular matrix</location>
    </subcellularLocation>
</comment>
<evidence type="ECO:0000259" key="17">
    <source>
        <dbReference type="PROSITE" id="PS51046"/>
    </source>
</evidence>
<evidence type="ECO:0000256" key="8">
    <source>
        <dbReference type="ARBA" id="ARBA00022801"/>
    </source>
</evidence>
<dbReference type="PANTHER" id="PTHR13723:SF278">
    <property type="entry name" value="ADAM METALLOPEPTIDASE WITH THROMBOSPONDIN TYPE 1 MOTIF A, ISOFORM B"/>
    <property type="match status" value="1"/>
</dbReference>
<gene>
    <name evidence="18" type="ORF">ODALV1_LOCUS13052</name>
</gene>
<dbReference type="PROSITE" id="PS50092">
    <property type="entry name" value="TSP1"/>
    <property type="match status" value="4"/>
</dbReference>
<dbReference type="InterPro" id="IPR012314">
    <property type="entry name" value="Pept_M12B_GON-ADAMTSs"/>
</dbReference>
<dbReference type="Pfam" id="PF17771">
    <property type="entry name" value="ADAMTS_CR_2"/>
    <property type="match status" value="1"/>
</dbReference>
<dbReference type="Gene3D" id="3.40.390.10">
    <property type="entry name" value="Collagenase (Catalytic Domain)"/>
    <property type="match status" value="1"/>
</dbReference>
<feature type="region of interest" description="Disordered" evidence="14">
    <location>
        <begin position="1"/>
        <end position="35"/>
    </location>
</feature>
<keyword evidence="19" id="KW-1185">Reference proteome</keyword>
<keyword evidence="4" id="KW-0645">Protease</keyword>
<keyword evidence="10" id="KW-0482">Metalloprotease</keyword>
<dbReference type="InterPro" id="IPR045371">
    <property type="entry name" value="ADAMTS_CR_3"/>
</dbReference>
<reference evidence="18 19" key="1">
    <citation type="submission" date="2024-08" db="EMBL/GenBank/DDBJ databases">
        <authorList>
            <person name="Cucini C."/>
            <person name="Frati F."/>
        </authorList>
    </citation>
    <scope>NUCLEOTIDE SEQUENCE [LARGE SCALE GENOMIC DNA]</scope>
</reference>
<evidence type="ECO:0000256" key="2">
    <source>
        <dbReference type="ARBA" id="ARBA00022525"/>
    </source>
</evidence>
<keyword evidence="15" id="KW-1133">Transmembrane helix</keyword>
<dbReference type="Gene3D" id="2.60.120.830">
    <property type="match status" value="1"/>
</dbReference>
<feature type="domain" description="Peptidase M12B" evidence="16">
    <location>
        <begin position="321"/>
        <end position="563"/>
    </location>
</feature>
<dbReference type="Pfam" id="PF19236">
    <property type="entry name" value="ADAMTS_CR_3"/>
    <property type="match status" value="1"/>
</dbReference>
<feature type="binding site" evidence="13">
    <location>
        <position position="473"/>
    </location>
    <ligand>
        <name>Zn(2+)</name>
        <dbReference type="ChEBI" id="CHEBI:29105"/>
        <note>catalytic</note>
    </ligand>
</feature>
<keyword evidence="5 13" id="KW-0479">Metal-binding</keyword>
<feature type="binding site" evidence="13">
    <location>
        <position position="483"/>
    </location>
    <ligand>
        <name>Zn(2+)</name>
        <dbReference type="ChEBI" id="CHEBI:29105"/>
        <note>catalytic</note>
    </ligand>
</feature>
<feature type="active site" evidence="13">
    <location>
        <position position="474"/>
    </location>
</feature>
<feature type="domain" description="GON" evidence="17">
    <location>
        <begin position="1791"/>
        <end position="2001"/>
    </location>
</feature>
<keyword evidence="11" id="KW-1015">Disulfide bond</keyword>
<protein>
    <recommendedName>
        <fullName evidence="20">A disintegrin and metalloproteinase with thrombospondin motifs 9</fullName>
    </recommendedName>
</protein>
<dbReference type="InterPro" id="IPR001590">
    <property type="entry name" value="Peptidase_M12B"/>
</dbReference>
<dbReference type="InterPro" id="IPR010294">
    <property type="entry name" value="ADAMTS_spacer1"/>
</dbReference>
<evidence type="ECO:0000313" key="18">
    <source>
        <dbReference type="EMBL" id="CAL8108653.1"/>
    </source>
</evidence>
<dbReference type="SUPFAM" id="SSF55486">
    <property type="entry name" value="Metalloproteases ('zincins'), catalytic domain"/>
    <property type="match status" value="1"/>
</dbReference>
<dbReference type="PROSITE" id="PS51046">
    <property type="entry name" value="GON"/>
    <property type="match status" value="1"/>
</dbReference>
<dbReference type="Pfam" id="PF05986">
    <property type="entry name" value="ADAMTS_spacer1"/>
    <property type="match status" value="1"/>
</dbReference>
<evidence type="ECO:0000256" key="12">
    <source>
        <dbReference type="ARBA" id="ARBA00023180"/>
    </source>
</evidence>
<keyword evidence="3" id="KW-0272">Extracellular matrix</keyword>
<dbReference type="InterPro" id="IPR013273">
    <property type="entry name" value="ADAMTS/ADAMTS-like"/>
</dbReference>
<dbReference type="InterPro" id="IPR024079">
    <property type="entry name" value="MetalloPept_cat_dom_sf"/>
</dbReference>
<keyword evidence="15" id="KW-0812">Transmembrane</keyword>
<dbReference type="EMBL" id="CAXLJM020000040">
    <property type="protein sequence ID" value="CAL8108653.1"/>
    <property type="molecule type" value="Genomic_DNA"/>
</dbReference>
<evidence type="ECO:0008006" key="20">
    <source>
        <dbReference type="Google" id="ProtNLM"/>
    </source>
</evidence>
<dbReference type="SMART" id="SM00209">
    <property type="entry name" value="TSP1"/>
    <property type="match status" value="6"/>
</dbReference>
<dbReference type="PRINTS" id="PR01857">
    <property type="entry name" value="ADAMTSFAMILY"/>
</dbReference>
<dbReference type="PANTHER" id="PTHR13723">
    <property type="entry name" value="ADAMTS A DISINTEGRIN AND METALLOPROTEASE WITH THROMBOSPONDIN MOTIFS PROTEASE"/>
    <property type="match status" value="1"/>
</dbReference>
<proteinExistence type="predicted"/>
<dbReference type="SUPFAM" id="SSF82895">
    <property type="entry name" value="TSP-1 type 1 repeat"/>
    <property type="match status" value="4"/>
</dbReference>
<evidence type="ECO:0000256" key="1">
    <source>
        <dbReference type="ARBA" id="ARBA00004498"/>
    </source>
</evidence>
<feature type="transmembrane region" description="Helical" evidence="15">
    <location>
        <begin position="54"/>
        <end position="73"/>
    </location>
</feature>
<evidence type="ECO:0000256" key="5">
    <source>
        <dbReference type="ARBA" id="ARBA00022723"/>
    </source>
</evidence>
<evidence type="ECO:0000256" key="6">
    <source>
        <dbReference type="ARBA" id="ARBA00022729"/>
    </source>
</evidence>
<dbReference type="Pfam" id="PF01562">
    <property type="entry name" value="Pep_M12B_propep"/>
    <property type="match status" value="1"/>
</dbReference>
<evidence type="ECO:0000256" key="14">
    <source>
        <dbReference type="SAM" id="MobiDB-lite"/>
    </source>
</evidence>
<comment type="caution">
    <text evidence="13">Lacks conserved residue(s) required for the propagation of feature annotation.</text>
</comment>
<keyword evidence="2" id="KW-0964">Secreted</keyword>
<keyword evidence="6" id="KW-0732">Signal</keyword>
<dbReference type="Proteomes" id="UP001642540">
    <property type="component" value="Unassembled WGS sequence"/>
</dbReference>
<keyword evidence="15" id="KW-0472">Membrane</keyword>
<keyword evidence="7" id="KW-0677">Repeat</keyword>
<dbReference type="Pfam" id="PF19030">
    <property type="entry name" value="TSP1_ADAMTS"/>
    <property type="match status" value="1"/>
</dbReference>
<evidence type="ECO:0000256" key="7">
    <source>
        <dbReference type="ARBA" id="ARBA00022737"/>
    </source>
</evidence>
<dbReference type="Gene3D" id="2.20.100.10">
    <property type="entry name" value="Thrombospondin type-1 (TSP1) repeat"/>
    <property type="match status" value="2"/>
</dbReference>
<feature type="compositionally biased region" description="Polar residues" evidence="14">
    <location>
        <begin position="13"/>
        <end position="35"/>
    </location>
</feature>
<dbReference type="Gene3D" id="3.40.1620.60">
    <property type="match status" value="2"/>
</dbReference>
<dbReference type="CDD" id="cd04273">
    <property type="entry name" value="ZnMc_ADAMTS_like"/>
    <property type="match status" value="1"/>
</dbReference>
<evidence type="ECO:0000259" key="16">
    <source>
        <dbReference type="PROSITE" id="PS50215"/>
    </source>
</evidence>
<name>A0ABP1QNK2_9HEXA</name>
<dbReference type="PROSITE" id="PS50215">
    <property type="entry name" value="ADAM_MEPRO"/>
    <property type="match status" value="1"/>
</dbReference>
<evidence type="ECO:0000256" key="10">
    <source>
        <dbReference type="ARBA" id="ARBA00023049"/>
    </source>
</evidence>
<dbReference type="Pfam" id="PF08685">
    <property type="entry name" value="GON"/>
    <property type="match status" value="1"/>
</dbReference>
<dbReference type="InterPro" id="IPR036383">
    <property type="entry name" value="TSP1_rpt_sf"/>
</dbReference>
<evidence type="ECO:0000256" key="9">
    <source>
        <dbReference type="ARBA" id="ARBA00022833"/>
    </source>
</evidence>
<evidence type="ECO:0000256" key="13">
    <source>
        <dbReference type="PROSITE-ProRule" id="PRU00276"/>
    </source>
</evidence>
<dbReference type="InterPro" id="IPR002870">
    <property type="entry name" value="Peptidase_M12B_N"/>
</dbReference>
<dbReference type="Pfam" id="PF00090">
    <property type="entry name" value="TSP_1"/>
    <property type="match status" value="1"/>
</dbReference>
<feature type="binding site" evidence="13">
    <location>
        <position position="477"/>
    </location>
    <ligand>
        <name>Zn(2+)</name>
        <dbReference type="ChEBI" id="CHEBI:29105"/>
        <note>catalytic</note>
    </ligand>
</feature>
<accession>A0ABP1QNK2</accession>
<evidence type="ECO:0000313" key="19">
    <source>
        <dbReference type="Proteomes" id="UP001642540"/>
    </source>
</evidence>
<organism evidence="18 19">
    <name type="scientific">Orchesella dallaii</name>
    <dbReference type="NCBI Taxonomy" id="48710"/>
    <lineage>
        <taxon>Eukaryota</taxon>
        <taxon>Metazoa</taxon>
        <taxon>Ecdysozoa</taxon>
        <taxon>Arthropoda</taxon>
        <taxon>Hexapoda</taxon>
        <taxon>Collembola</taxon>
        <taxon>Entomobryomorpha</taxon>
        <taxon>Entomobryoidea</taxon>
        <taxon>Orchesellidae</taxon>
        <taxon>Orchesellinae</taxon>
        <taxon>Orchesella</taxon>
    </lineage>
</organism>
<keyword evidence="9 13" id="KW-0862">Zinc</keyword>
<keyword evidence="12" id="KW-0325">Glycoprotein</keyword>
<dbReference type="InterPro" id="IPR000884">
    <property type="entry name" value="TSP1_rpt"/>
</dbReference>
<dbReference type="Pfam" id="PF01421">
    <property type="entry name" value="Reprolysin"/>
    <property type="match status" value="1"/>
</dbReference>